<gene>
    <name evidence="5" type="ORF">H9717_02875</name>
</gene>
<evidence type="ECO:0000256" key="3">
    <source>
        <dbReference type="ARBA" id="ARBA00023163"/>
    </source>
</evidence>
<reference evidence="5" key="2">
    <citation type="submission" date="2021-04" db="EMBL/GenBank/DDBJ databases">
        <authorList>
            <person name="Gilroy R."/>
        </authorList>
    </citation>
    <scope>NUCLEOTIDE SEQUENCE</scope>
    <source>
        <strain evidence="5">CHK179-7159</strain>
    </source>
</reference>
<evidence type="ECO:0000313" key="5">
    <source>
        <dbReference type="EMBL" id="HJA92057.1"/>
    </source>
</evidence>
<keyword evidence="3" id="KW-0804">Transcription</keyword>
<dbReference type="InterPro" id="IPR018060">
    <property type="entry name" value="HTH_AraC"/>
</dbReference>
<dbReference type="PANTHER" id="PTHR43280">
    <property type="entry name" value="ARAC-FAMILY TRANSCRIPTIONAL REGULATOR"/>
    <property type="match status" value="1"/>
</dbReference>
<accession>A0A9D2I4F5</accession>
<dbReference type="SMART" id="SM00342">
    <property type="entry name" value="HTH_ARAC"/>
    <property type="match status" value="1"/>
</dbReference>
<evidence type="ECO:0000256" key="2">
    <source>
        <dbReference type="ARBA" id="ARBA00023125"/>
    </source>
</evidence>
<keyword evidence="1" id="KW-0805">Transcription regulation</keyword>
<dbReference type="Gene3D" id="1.10.10.60">
    <property type="entry name" value="Homeodomain-like"/>
    <property type="match status" value="1"/>
</dbReference>
<dbReference type="PANTHER" id="PTHR43280:SF28">
    <property type="entry name" value="HTH-TYPE TRANSCRIPTIONAL ACTIVATOR RHAS"/>
    <property type="match status" value="1"/>
</dbReference>
<dbReference type="InterPro" id="IPR009057">
    <property type="entry name" value="Homeodomain-like_sf"/>
</dbReference>
<feature type="domain" description="HTH araC/xylS-type" evidence="4">
    <location>
        <begin position="153"/>
        <end position="251"/>
    </location>
</feature>
<comment type="caution">
    <text evidence="5">The sequence shown here is derived from an EMBL/GenBank/DDBJ whole genome shotgun (WGS) entry which is preliminary data.</text>
</comment>
<dbReference type="SUPFAM" id="SSF51215">
    <property type="entry name" value="Regulatory protein AraC"/>
    <property type="match status" value="1"/>
</dbReference>
<sequence>MGGRFTNLLSELLINLLCFEKEHYNPQRLGTPWNYFGLLKEGQGHFFNEACDFTVKTGEMVYIPKGCVYTSHWTGDKTVEFYSLAFRFQNPELNGAYSLQKVPAGEELAEAVRRMYENYDNPNRSVSLFYDFYEKACPLLQPEGRKKIRPSIYPAMKYLEQHCCEDIRVETLADLCHISEPYFYSTFKREAGCTPITYKNRIKCEKAVEMLFHQDCTLDTLCSELNFSSPAFLRKLLKQFTGKTPKQIREERYNI</sequence>
<proteinExistence type="predicted"/>
<dbReference type="SUPFAM" id="SSF46689">
    <property type="entry name" value="Homeodomain-like"/>
    <property type="match status" value="2"/>
</dbReference>
<evidence type="ECO:0000313" key="6">
    <source>
        <dbReference type="Proteomes" id="UP000886858"/>
    </source>
</evidence>
<protein>
    <submittedName>
        <fullName evidence="5">AraC family transcriptional regulator</fullName>
    </submittedName>
</protein>
<dbReference type="AlphaFoldDB" id="A0A9D2I4F5"/>
<keyword evidence="2" id="KW-0238">DNA-binding</keyword>
<evidence type="ECO:0000256" key="1">
    <source>
        <dbReference type="ARBA" id="ARBA00023015"/>
    </source>
</evidence>
<reference evidence="5" key="1">
    <citation type="journal article" date="2021" name="PeerJ">
        <title>Extensive microbial diversity within the chicken gut microbiome revealed by metagenomics and culture.</title>
        <authorList>
            <person name="Gilroy R."/>
            <person name="Ravi A."/>
            <person name="Getino M."/>
            <person name="Pursley I."/>
            <person name="Horton D.L."/>
            <person name="Alikhan N.F."/>
            <person name="Baker D."/>
            <person name="Gharbi K."/>
            <person name="Hall N."/>
            <person name="Watson M."/>
            <person name="Adriaenssens E.M."/>
            <person name="Foster-Nyarko E."/>
            <person name="Jarju S."/>
            <person name="Secka A."/>
            <person name="Antonio M."/>
            <person name="Oren A."/>
            <person name="Chaudhuri R.R."/>
            <person name="La Ragione R."/>
            <person name="Hildebrand F."/>
            <person name="Pallen M.J."/>
        </authorList>
    </citation>
    <scope>NUCLEOTIDE SEQUENCE</scope>
    <source>
        <strain evidence="5">CHK179-7159</strain>
    </source>
</reference>
<dbReference type="PROSITE" id="PS01124">
    <property type="entry name" value="HTH_ARAC_FAMILY_2"/>
    <property type="match status" value="1"/>
</dbReference>
<organism evidence="5 6">
    <name type="scientific">Candidatus Eisenbergiella merdipullorum</name>
    <dbReference type="NCBI Taxonomy" id="2838553"/>
    <lineage>
        <taxon>Bacteria</taxon>
        <taxon>Bacillati</taxon>
        <taxon>Bacillota</taxon>
        <taxon>Clostridia</taxon>
        <taxon>Lachnospirales</taxon>
        <taxon>Lachnospiraceae</taxon>
        <taxon>Eisenbergiella</taxon>
    </lineage>
</organism>
<evidence type="ECO:0000259" key="4">
    <source>
        <dbReference type="PROSITE" id="PS01124"/>
    </source>
</evidence>
<dbReference type="GO" id="GO:0043565">
    <property type="term" value="F:sequence-specific DNA binding"/>
    <property type="evidence" value="ECO:0007669"/>
    <property type="project" value="InterPro"/>
</dbReference>
<dbReference type="GO" id="GO:0003700">
    <property type="term" value="F:DNA-binding transcription factor activity"/>
    <property type="evidence" value="ECO:0007669"/>
    <property type="project" value="InterPro"/>
</dbReference>
<dbReference type="EMBL" id="DWYY01000035">
    <property type="protein sequence ID" value="HJA92057.1"/>
    <property type="molecule type" value="Genomic_DNA"/>
</dbReference>
<dbReference type="InterPro" id="IPR037923">
    <property type="entry name" value="HTH-like"/>
</dbReference>
<dbReference type="Pfam" id="PF12833">
    <property type="entry name" value="HTH_18"/>
    <property type="match status" value="1"/>
</dbReference>
<name>A0A9D2I4F5_9FIRM</name>
<dbReference type="Proteomes" id="UP000886858">
    <property type="component" value="Unassembled WGS sequence"/>
</dbReference>